<proteinExistence type="predicted"/>
<gene>
    <name evidence="1" type="ORF">VIN01S_07730</name>
</gene>
<keyword evidence="2" id="KW-1185">Reference proteome</keyword>
<dbReference type="Pfam" id="PF03695">
    <property type="entry name" value="UPF0149"/>
    <property type="match status" value="1"/>
</dbReference>
<evidence type="ECO:0000313" key="1">
    <source>
        <dbReference type="EMBL" id="GEA49969.1"/>
    </source>
</evidence>
<dbReference type="SUPFAM" id="SSF101327">
    <property type="entry name" value="YgfB-like"/>
    <property type="match status" value="1"/>
</dbReference>
<sequence>MRHLGQFSSAVGFKGLLHYAKPFLWIAILDLAQIIAQPELEDRLLPYHQTLGFITAMAAAPNVLDPAEWIAYLWGGEESAPFTDGEQLESYLEAIINAWNAARPALFEGTWQWPIECDLSDQEIVTEATKEFCEGLLQGWQLAQDDWQTLMPQDSQDNALLGGVLLSISMLYDPETSLTTLSEEGMNGLDQFAEIFNAMPAMLCGLTQRGASLAEAQ</sequence>
<protein>
    <recommendedName>
        <fullName evidence="3">YecA family protein</fullName>
    </recommendedName>
</protein>
<dbReference type="InterPro" id="IPR011978">
    <property type="entry name" value="YgfB-like"/>
</dbReference>
<dbReference type="NCBIfam" id="TIGR02292">
    <property type="entry name" value="ygfB_yecA"/>
    <property type="match status" value="1"/>
</dbReference>
<dbReference type="EMBL" id="BJLF01000003">
    <property type="protein sequence ID" value="GEA49969.1"/>
    <property type="molecule type" value="Genomic_DNA"/>
</dbReference>
<dbReference type="Gene3D" id="1.20.120.740">
    <property type="entry name" value="YgfB uncharacterised protein family UPF0149, PF03695"/>
    <property type="match status" value="1"/>
</dbReference>
<organism evidence="1 2">
    <name type="scientific">Vibrio inusitatus NBRC 102082</name>
    <dbReference type="NCBI Taxonomy" id="1219070"/>
    <lineage>
        <taxon>Bacteria</taxon>
        <taxon>Pseudomonadati</taxon>
        <taxon>Pseudomonadota</taxon>
        <taxon>Gammaproteobacteria</taxon>
        <taxon>Vibrionales</taxon>
        <taxon>Vibrionaceae</taxon>
        <taxon>Vibrio</taxon>
    </lineage>
</organism>
<evidence type="ECO:0008006" key="3">
    <source>
        <dbReference type="Google" id="ProtNLM"/>
    </source>
</evidence>
<dbReference type="InterPro" id="IPR036255">
    <property type="entry name" value="YgfB-like_sf"/>
</dbReference>
<dbReference type="AlphaFoldDB" id="A0A4Y3HS51"/>
<accession>A0A4Y3HS51</accession>
<name>A0A4Y3HS51_9VIBR</name>
<comment type="caution">
    <text evidence="1">The sequence shown here is derived from an EMBL/GenBank/DDBJ whole genome shotgun (WGS) entry which is preliminary data.</text>
</comment>
<reference evidence="1 2" key="1">
    <citation type="submission" date="2019-06" db="EMBL/GenBank/DDBJ databases">
        <title>Whole genome shotgun sequence of Vibrio inusitatus NBRC 102082.</title>
        <authorList>
            <person name="Hosoyama A."/>
            <person name="Uohara A."/>
            <person name="Ohji S."/>
            <person name="Ichikawa N."/>
        </authorList>
    </citation>
    <scope>NUCLEOTIDE SEQUENCE [LARGE SCALE GENOMIC DNA]</scope>
    <source>
        <strain evidence="1 2">NBRC 102082</strain>
    </source>
</reference>
<evidence type="ECO:0000313" key="2">
    <source>
        <dbReference type="Proteomes" id="UP000318717"/>
    </source>
</evidence>
<dbReference type="Proteomes" id="UP000318717">
    <property type="component" value="Unassembled WGS sequence"/>
</dbReference>